<evidence type="ECO:0000313" key="2">
    <source>
        <dbReference type="Proteomes" id="UP000032266"/>
    </source>
</evidence>
<gene>
    <name evidence="1" type="ORF">YC6258_03789</name>
</gene>
<dbReference type="OrthoDB" id="6118631at2"/>
<dbReference type="HOGENOM" id="CLU_1330381_0_0_6"/>
<dbReference type="Proteomes" id="UP000032266">
    <property type="component" value="Chromosome"/>
</dbReference>
<dbReference type="AlphaFoldDB" id="A0A0C5V8Y9"/>
<accession>A0A0C5V8Y9</accession>
<name>A0A0C5V8Y9_9GAMM</name>
<dbReference type="STRING" id="1445510.YC6258_03789"/>
<protein>
    <submittedName>
        <fullName evidence="1">Uncharacterized protein</fullName>
    </submittedName>
</protein>
<dbReference type="RefSeq" id="WP_044617990.1">
    <property type="nucleotide sequence ID" value="NZ_CP007142.1"/>
</dbReference>
<dbReference type="KEGG" id="gsn:YC6258_03789"/>
<reference evidence="1 2" key="1">
    <citation type="submission" date="2014-01" db="EMBL/GenBank/DDBJ databases">
        <title>Full genme sequencing of cellulolytic bacterium Gynuella sunshinyii YC6258T gen. nov., sp. nov.</title>
        <authorList>
            <person name="Khan H."/>
            <person name="Chung E.J."/>
            <person name="Chung Y.R."/>
        </authorList>
    </citation>
    <scope>NUCLEOTIDE SEQUENCE [LARGE SCALE GENOMIC DNA]</scope>
    <source>
        <strain evidence="1 2">YC6258</strain>
    </source>
</reference>
<keyword evidence="2" id="KW-1185">Reference proteome</keyword>
<proteinExistence type="predicted"/>
<evidence type="ECO:0000313" key="1">
    <source>
        <dbReference type="EMBL" id="AJQ95825.1"/>
    </source>
</evidence>
<dbReference type="EMBL" id="CP007142">
    <property type="protein sequence ID" value="AJQ95825.1"/>
    <property type="molecule type" value="Genomic_DNA"/>
</dbReference>
<sequence length="206" mass="22860">MAIQSNQSLVWRLLSDSEFTPAKVAFVIPEGDVGLRDITLETGIHVGATSRSQKFNSDELQWSENDFQLLLALLERMFDGPDEMVDGEVSIDLTDPSIVEVISIVASARFNKSQDLTSHHFGDPIFTHYNEVEVGDLMTFRVGDQFHLVVIVELDAVQATCVCLEDVGWVSEGESVGLHDLITISRMDLLPANFGPVFPRTDDVLH</sequence>
<organism evidence="1 2">
    <name type="scientific">Gynuella sunshinyii YC6258</name>
    <dbReference type="NCBI Taxonomy" id="1445510"/>
    <lineage>
        <taxon>Bacteria</taxon>
        <taxon>Pseudomonadati</taxon>
        <taxon>Pseudomonadota</taxon>
        <taxon>Gammaproteobacteria</taxon>
        <taxon>Oceanospirillales</taxon>
        <taxon>Saccharospirillaceae</taxon>
        <taxon>Gynuella</taxon>
    </lineage>
</organism>